<dbReference type="OrthoDB" id="1099936at2"/>
<dbReference type="RefSeq" id="WP_091089785.1">
    <property type="nucleotide sequence ID" value="NZ_FOHX01000014.1"/>
</dbReference>
<evidence type="ECO:0008006" key="4">
    <source>
        <dbReference type="Google" id="ProtNLM"/>
    </source>
</evidence>
<feature type="compositionally biased region" description="Basic and acidic residues" evidence="1">
    <location>
        <begin position="225"/>
        <end position="251"/>
    </location>
</feature>
<proteinExistence type="predicted"/>
<organism evidence="2 3">
    <name type="scientific">Nonomuraea wenchangensis</name>
    <dbReference type="NCBI Taxonomy" id="568860"/>
    <lineage>
        <taxon>Bacteria</taxon>
        <taxon>Bacillati</taxon>
        <taxon>Actinomycetota</taxon>
        <taxon>Actinomycetes</taxon>
        <taxon>Streptosporangiales</taxon>
        <taxon>Streptosporangiaceae</taxon>
        <taxon>Nonomuraea</taxon>
    </lineage>
</organism>
<dbReference type="STRING" id="568860.SAMN05421811_11497"/>
<feature type="compositionally biased region" description="Low complexity" evidence="1">
    <location>
        <begin position="252"/>
        <end position="265"/>
    </location>
</feature>
<dbReference type="EMBL" id="FOHX01000014">
    <property type="protein sequence ID" value="SEU37118.1"/>
    <property type="molecule type" value="Genomic_DNA"/>
</dbReference>
<evidence type="ECO:0000313" key="3">
    <source>
        <dbReference type="Proteomes" id="UP000199361"/>
    </source>
</evidence>
<feature type="region of interest" description="Disordered" evidence="1">
    <location>
        <begin position="199"/>
        <end position="274"/>
    </location>
</feature>
<accession>A0A1I0LC09</accession>
<keyword evidence="3" id="KW-1185">Reference proteome</keyword>
<sequence length="369" mass="41004">MTDHYHIRIYESELETICDETFEHQDIETGGGLYGLFSHGGSATVFLATRPAGQVVRSEATLELDPEVARAMENGMWTTFGLQSLGMWHSHHWIGLFEPSSGDLSRARGLAAKAERLRHVEILANFVNGEGTAAPQRPRLPWRRDHSGDAVVRLTPFFYPDVARSERAAASFAVIPGESPIRKEAARLELPSGIGPGLLREAGSQARTRYQLGTSTARRGSGPVGEREDLPARPALEEPRTPARPALEEPRAPAADLAARPGPAGDPRREPIPDPTVFLEKYLNPLLHGSGHMAELCPMGDQLICVVVRGHRHRADFRYILAWDGRYAFVWAASIQAHRQSLDWVPRGPEERYLLREVFEWGIQNLRGQ</sequence>
<name>A0A1I0LC09_9ACTN</name>
<evidence type="ECO:0000256" key="1">
    <source>
        <dbReference type="SAM" id="MobiDB-lite"/>
    </source>
</evidence>
<reference evidence="2 3" key="1">
    <citation type="submission" date="2016-10" db="EMBL/GenBank/DDBJ databases">
        <authorList>
            <person name="de Groot N.N."/>
        </authorList>
    </citation>
    <scope>NUCLEOTIDE SEQUENCE [LARGE SCALE GENOMIC DNA]</scope>
    <source>
        <strain evidence="2 3">CGMCC 4.5598</strain>
    </source>
</reference>
<dbReference type="Proteomes" id="UP000199361">
    <property type="component" value="Unassembled WGS sequence"/>
</dbReference>
<protein>
    <recommendedName>
        <fullName evidence="4">JAB domain-containing protein</fullName>
    </recommendedName>
</protein>
<gene>
    <name evidence="2" type="ORF">SAMN05421811_11497</name>
</gene>
<dbReference type="AlphaFoldDB" id="A0A1I0LC09"/>
<feature type="compositionally biased region" description="Polar residues" evidence="1">
    <location>
        <begin position="205"/>
        <end position="218"/>
    </location>
</feature>
<evidence type="ECO:0000313" key="2">
    <source>
        <dbReference type="EMBL" id="SEU37118.1"/>
    </source>
</evidence>